<dbReference type="SUPFAM" id="SSF48403">
    <property type="entry name" value="Ankyrin repeat"/>
    <property type="match status" value="1"/>
</dbReference>
<dbReference type="STRING" id="2880.D8LKW6"/>
<dbReference type="PANTHER" id="PTHR24166:SF48">
    <property type="entry name" value="PROTEIN VAPYRIN"/>
    <property type="match status" value="1"/>
</dbReference>
<dbReference type="InParanoid" id="D8LKW6"/>
<dbReference type="InterPro" id="IPR002110">
    <property type="entry name" value="Ankyrin_rpt"/>
</dbReference>
<gene>
    <name evidence="5" type="ORF">Esi_0031_0088</name>
</gene>
<dbReference type="PANTHER" id="PTHR24166">
    <property type="entry name" value="ROLLING PEBBLES, ISOFORM B"/>
    <property type="match status" value="1"/>
</dbReference>
<dbReference type="SMART" id="SM00248">
    <property type="entry name" value="ANK"/>
    <property type="match status" value="10"/>
</dbReference>
<dbReference type="Proteomes" id="UP000002630">
    <property type="component" value="Unassembled WGS sequence"/>
</dbReference>
<dbReference type="eggNOG" id="KOG4177">
    <property type="taxonomic scope" value="Eukaryota"/>
</dbReference>
<name>D8LKW6_ECTSI</name>
<reference evidence="5 6" key="1">
    <citation type="journal article" date="2010" name="Nature">
        <title>The Ectocarpus genome and the independent evolution of multicellularity in brown algae.</title>
        <authorList>
            <person name="Cock J.M."/>
            <person name="Sterck L."/>
            <person name="Rouze P."/>
            <person name="Scornet D."/>
            <person name="Allen A.E."/>
            <person name="Amoutzias G."/>
            <person name="Anthouard V."/>
            <person name="Artiguenave F."/>
            <person name="Aury J.M."/>
            <person name="Badger J.H."/>
            <person name="Beszteri B."/>
            <person name="Billiau K."/>
            <person name="Bonnet E."/>
            <person name="Bothwell J.H."/>
            <person name="Bowler C."/>
            <person name="Boyen C."/>
            <person name="Brownlee C."/>
            <person name="Carrano C.J."/>
            <person name="Charrier B."/>
            <person name="Cho G.Y."/>
            <person name="Coelho S.M."/>
            <person name="Collen J."/>
            <person name="Corre E."/>
            <person name="Da Silva C."/>
            <person name="Delage L."/>
            <person name="Delaroque N."/>
            <person name="Dittami S.M."/>
            <person name="Doulbeau S."/>
            <person name="Elias M."/>
            <person name="Farnham G."/>
            <person name="Gachon C.M."/>
            <person name="Gschloessl B."/>
            <person name="Heesch S."/>
            <person name="Jabbari K."/>
            <person name="Jubin C."/>
            <person name="Kawai H."/>
            <person name="Kimura K."/>
            <person name="Kloareg B."/>
            <person name="Kupper F.C."/>
            <person name="Lang D."/>
            <person name="Le Bail A."/>
            <person name="Leblanc C."/>
            <person name="Lerouge P."/>
            <person name="Lohr M."/>
            <person name="Lopez P.J."/>
            <person name="Martens C."/>
            <person name="Maumus F."/>
            <person name="Michel G."/>
            <person name="Miranda-Saavedra D."/>
            <person name="Morales J."/>
            <person name="Moreau H."/>
            <person name="Motomura T."/>
            <person name="Nagasato C."/>
            <person name="Napoli C.A."/>
            <person name="Nelson D.R."/>
            <person name="Nyvall-Collen P."/>
            <person name="Peters A.F."/>
            <person name="Pommier C."/>
            <person name="Potin P."/>
            <person name="Poulain J."/>
            <person name="Quesneville H."/>
            <person name="Read B."/>
            <person name="Rensing S.A."/>
            <person name="Ritter A."/>
            <person name="Rousvoal S."/>
            <person name="Samanta M."/>
            <person name="Samson G."/>
            <person name="Schroeder D.C."/>
            <person name="Segurens B."/>
            <person name="Strittmatter M."/>
            <person name="Tonon T."/>
            <person name="Tregear J.W."/>
            <person name="Valentin K."/>
            <person name="von Dassow P."/>
            <person name="Yamagishi T."/>
            <person name="Van de Peer Y."/>
            <person name="Wincker P."/>
        </authorList>
    </citation>
    <scope>NUCLEOTIDE SEQUENCE [LARGE SCALE GENOMIC DNA]</scope>
    <source>
        <strain evidence="6">Ec32 / CCAP1310/4</strain>
    </source>
</reference>
<dbReference type="InterPro" id="IPR036770">
    <property type="entry name" value="Ankyrin_rpt-contain_sf"/>
</dbReference>
<evidence type="ECO:0000256" key="4">
    <source>
        <dbReference type="SAM" id="MobiDB-lite"/>
    </source>
</evidence>
<dbReference type="OrthoDB" id="195446at2759"/>
<keyword evidence="6" id="KW-1185">Reference proteome</keyword>
<dbReference type="Gene3D" id="1.25.40.20">
    <property type="entry name" value="Ankyrin repeat-containing domain"/>
    <property type="match status" value="5"/>
</dbReference>
<keyword evidence="2 3" id="KW-0040">ANK repeat</keyword>
<dbReference type="PROSITE" id="PS50297">
    <property type="entry name" value="ANK_REP_REGION"/>
    <property type="match status" value="4"/>
</dbReference>
<feature type="repeat" description="ANK" evidence="3">
    <location>
        <begin position="357"/>
        <end position="392"/>
    </location>
</feature>
<evidence type="ECO:0000313" key="5">
    <source>
        <dbReference type="EMBL" id="CBN80099.1"/>
    </source>
</evidence>
<evidence type="ECO:0000256" key="1">
    <source>
        <dbReference type="ARBA" id="ARBA00022737"/>
    </source>
</evidence>
<feature type="repeat" description="ANK" evidence="3">
    <location>
        <begin position="104"/>
        <end position="136"/>
    </location>
</feature>
<sequence>MAAEEDRTALNGLEKMLFKLVSEKAASAQWSEWLRAPLEHAVAEGDNDLALALLKAGADGSAGWEGCGDRTLLQAAAEGGNEEVVLTLLDNGGVEELDVVSGDNERTALHRALAGGHTEAARVLMLAGADVGLLDVKGRSALHYAIEGRHLQLAGDALLGGADPKAMDADGNTPLHFAAAHDDDKFVGTLLRRGAHVNAANNKGKCPLHVAAKKRRVTVAEALLKAGADPNARYGRLRDRSPLFFAHENVAMTRTLLEYGADVLSFNHLGFTALHTAATEVFWHFSPILVKYAWANAKVIGALLEAGADLEARSGEVFRDSHRFTGLTPLHVAAYHQKASMAELLRKGADVNAESDNGLTPLHMLCMKPRLNPDDTADLLLRWGADETAIDNEGYTPKARIVGSSNGSQALRHMLDKAPVDRAWRRRGTLIMCRALPGIVSTTSRRGRGRRARARTRAGGGRGGDSVSRRRGLGGLLARVVELDDAVFRTVVGFL</sequence>
<feature type="repeat" description="ANK" evidence="3">
    <location>
        <begin position="203"/>
        <end position="235"/>
    </location>
</feature>
<dbReference type="InterPro" id="IPR050889">
    <property type="entry name" value="Dendritic_Spine_Reg/Scaffold"/>
</dbReference>
<dbReference type="AlphaFoldDB" id="D8LKW6"/>
<dbReference type="EMBL" id="FN649760">
    <property type="protein sequence ID" value="CBN80099.1"/>
    <property type="molecule type" value="Genomic_DNA"/>
</dbReference>
<evidence type="ECO:0000256" key="2">
    <source>
        <dbReference type="ARBA" id="ARBA00023043"/>
    </source>
</evidence>
<evidence type="ECO:0000313" key="6">
    <source>
        <dbReference type="Proteomes" id="UP000002630"/>
    </source>
</evidence>
<dbReference type="PRINTS" id="PR01415">
    <property type="entry name" value="ANKYRIN"/>
</dbReference>
<feature type="compositionally biased region" description="Basic residues" evidence="4">
    <location>
        <begin position="445"/>
        <end position="456"/>
    </location>
</feature>
<dbReference type="Pfam" id="PF12796">
    <property type="entry name" value="Ank_2"/>
    <property type="match status" value="3"/>
</dbReference>
<proteinExistence type="predicted"/>
<protein>
    <submittedName>
        <fullName evidence="5">Ankyrin repeat protein</fullName>
    </submittedName>
</protein>
<feature type="repeat" description="ANK" evidence="3">
    <location>
        <begin position="170"/>
        <end position="202"/>
    </location>
</feature>
<feature type="region of interest" description="Disordered" evidence="4">
    <location>
        <begin position="443"/>
        <end position="467"/>
    </location>
</feature>
<keyword evidence="1" id="KW-0677">Repeat</keyword>
<organism evidence="5 6">
    <name type="scientific">Ectocarpus siliculosus</name>
    <name type="common">Brown alga</name>
    <name type="synonym">Conferva siliculosa</name>
    <dbReference type="NCBI Taxonomy" id="2880"/>
    <lineage>
        <taxon>Eukaryota</taxon>
        <taxon>Sar</taxon>
        <taxon>Stramenopiles</taxon>
        <taxon>Ochrophyta</taxon>
        <taxon>PX clade</taxon>
        <taxon>Phaeophyceae</taxon>
        <taxon>Ectocarpales</taxon>
        <taxon>Ectocarpaceae</taxon>
        <taxon>Ectocarpus</taxon>
    </lineage>
</organism>
<accession>D8LKW6</accession>
<feature type="repeat" description="ANK" evidence="3">
    <location>
        <begin position="325"/>
        <end position="356"/>
    </location>
</feature>
<feature type="repeat" description="ANK" evidence="3">
    <location>
        <begin position="137"/>
        <end position="169"/>
    </location>
</feature>
<dbReference type="PROSITE" id="PS50088">
    <property type="entry name" value="ANK_REPEAT"/>
    <property type="match status" value="6"/>
</dbReference>
<evidence type="ECO:0000256" key="3">
    <source>
        <dbReference type="PROSITE-ProRule" id="PRU00023"/>
    </source>
</evidence>